<keyword evidence="4 9" id="KW-0812">Transmembrane</keyword>
<evidence type="ECO:0000313" key="11">
    <source>
        <dbReference type="Proteomes" id="UP000706525"/>
    </source>
</evidence>
<gene>
    <name evidence="10" type="ORF">LMG32289_05682</name>
</gene>
<evidence type="ECO:0000256" key="5">
    <source>
        <dbReference type="ARBA" id="ARBA00022989"/>
    </source>
</evidence>
<comment type="similarity">
    <text evidence="8">Belongs to the anion channel-forming bestrophin (TC 1.A.46) family.</text>
</comment>
<reference evidence="10 11" key="1">
    <citation type="submission" date="2021-08" db="EMBL/GenBank/DDBJ databases">
        <authorList>
            <person name="Peeters C."/>
        </authorList>
    </citation>
    <scope>NUCLEOTIDE SEQUENCE [LARGE SCALE GENOMIC DNA]</scope>
    <source>
        <strain evidence="10 11">LMG 32289</strain>
    </source>
</reference>
<protein>
    <recommendedName>
        <fullName evidence="12">Multidrug transporter</fullName>
    </recommendedName>
</protein>
<proteinExistence type="inferred from homology"/>
<keyword evidence="6" id="KW-0406">Ion transport</keyword>
<feature type="transmembrane region" description="Helical" evidence="9">
    <location>
        <begin position="43"/>
        <end position="62"/>
    </location>
</feature>
<keyword evidence="3" id="KW-1003">Cell membrane</keyword>
<keyword evidence="7 9" id="KW-0472">Membrane</keyword>
<accession>A0ABM8XW77</accession>
<dbReference type="PANTHER" id="PTHR33281:SF19">
    <property type="entry name" value="VOLTAGE-DEPENDENT ANION CHANNEL-FORMING PROTEIN YNEE"/>
    <property type="match status" value="1"/>
</dbReference>
<comment type="subcellular location">
    <subcellularLocation>
        <location evidence="1">Cell membrane</location>
        <topology evidence="1">Multi-pass membrane protein</topology>
    </subcellularLocation>
</comment>
<dbReference type="Proteomes" id="UP000706525">
    <property type="component" value="Unassembled WGS sequence"/>
</dbReference>
<dbReference type="InterPro" id="IPR044669">
    <property type="entry name" value="YneE/VCCN1/2-like"/>
</dbReference>
<keyword evidence="11" id="KW-1185">Reference proteome</keyword>
<dbReference type="RefSeq" id="WP_223994407.1">
    <property type="nucleotide sequence ID" value="NZ_CAJZAG010000013.1"/>
</dbReference>
<evidence type="ECO:0000256" key="7">
    <source>
        <dbReference type="ARBA" id="ARBA00023136"/>
    </source>
</evidence>
<feature type="transmembrane region" description="Helical" evidence="9">
    <location>
        <begin position="233"/>
        <end position="253"/>
    </location>
</feature>
<evidence type="ECO:0000256" key="8">
    <source>
        <dbReference type="ARBA" id="ARBA00034708"/>
    </source>
</evidence>
<organism evidence="10 11">
    <name type="scientific">Cupriavidus pampae</name>
    <dbReference type="NCBI Taxonomy" id="659251"/>
    <lineage>
        <taxon>Bacteria</taxon>
        <taxon>Pseudomonadati</taxon>
        <taxon>Pseudomonadota</taxon>
        <taxon>Betaproteobacteria</taxon>
        <taxon>Burkholderiales</taxon>
        <taxon>Burkholderiaceae</taxon>
        <taxon>Cupriavidus</taxon>
    </lineage>
</organism>
<dbReference type="Pfam" id="PF25539">
    <property type="entry name" value="Bestrophin_2"/>
    <property type="match status" value="1"/>
</dbReference>
<dbReference type="PANTHER" id="PTHR33281">
    <property type="entry name" value="UPF0187 PROTEIN YNEE"/>
    <property type="match status" value="1"/>
</dbReference>
<name>A0ABM8XW77_9BURK</name>
<evidence type="ECO:0000256" key="3">
    <source>
        <dbReference type="ARBA" id="ARBA00022475"/>
    </source>
</evidence>
<comment type="caution">
    <text evidence="10">The sequence shown here is derived from an EMBL/GenBank/DDBJ whole genome shotgun (WGS) entry which is preliminary data.</text>
</comment>
<evidence type="ECO:0000256" key="2">
    <source>
        <dbReference type="ARBA" id="ARBA00022448"/>
    </source>
</evidence>
<keyword evidence="2" id="KW-0813">Transport</keyword>
<evidence type="ECO:0008006" key="12">
    <source>
        <dbReference type="Google" id="ProtNLM"/>
    </source>
</evidence>
<sequence>MNLGKSYSIRDFAIWSRRKFYAAFVCSTVPVLLYHSLGMTWLAIPIPVVVLLGTATSFIVGFRNVQTYSRVIDAQQIWAEIVNGSRCFGVMSRDFVSVPSTGRALILRHCAWLTALRYQLRTPKIWESLILASNIEYQKYYSVPEWETPLEQALARYLSAAEIDALLRAENPAIRLLSDQSAAIKRALDDGELSNGCYMELSSTIRNLFNQQGRAERIKNYPYPRQYAVINRLFVRTFCALLPFGILAEFAKLNANVSGVMHGHMIWLAVPFGTMIAWMYLVLEQVGESTENPFEGSPNDIPMAQLSRRVERELMDMLGETCDLAEMPAERGIVL</sequence>
<feature type="transmembrane region" description="Helical" evidence="9">
    <location>
        <begin position="20"/>
        <end position="37"/>
    </location>
</feature>
<evidence type="ECO:0000256" key="6">
    <source>
        <dbReference type="ARBA" id="ARBA00023065"/>
    </source>
</evidence>
<keyword evidence="5 9" id="KW-1133">Transmembrane helix</keyword>
<dbReference type="EMBL" id="CAJZAG010000013">
    <property type="protein sequence ID" value="CAG9184660.1"/>
    <property type="molecule type" value="Genomic_DNA"/>
</dbReference>
<evidence type="ECO:0000256" key="4">
    <source>
        <dbReference type="ARBA" id="ARBA00022692"/>
    </source>
</evidence>
<evidence type="ECO:0000256" key="9">
    <source>
        <dbReference type="SAM" id="Phobius"/>
    </source>
</evidence>
<evidence type="ECO:0000256" key="1">
    <source>
        <dbReference type="ARBA" id="ARBA00004651"/>
    </source>
</evidence>
<evidence type="ECO:0000313" key="10">
    <source>
        <dbReference type="EMBL" id="CAG9184660.1"/>
    </source>
</evidence>
<feature type="transmembrane region" description="Helical" evidence="9">
    <location>
        <begin position="265"/>
        <end position="283"/>
    </location>
</feature>